<evidence type="ECO:0000313" key="18">
    <source>
        <dbReference type="Proteomes" id="UP000664293"/>
    </source>
</evidence>
<proteinExistence type="inferred from homology"/>
<keyword evidence="11" id="KW-0378">Hydrolase</keyword>
<evidence type="ECO:0000256" key="15">
    <source>
        <dbReference type="SAM" id="SignalP"/>
    </source>
</evidence>
<evidence type="ECO:0000256" key="1">
    <source>
        <dbReference type="ARBA" id="ARBA00001772"/>
    </source>
</evidence>
<dbReference type="SUPFAM" id="SSF50156">
    <property type="entry name" value="PDZ domain-like"/>
    <property type="match status" value="2"/>
</dbReference>
<dbReference type="EC" id="3.4.21.107" evidence="5"/>
<dbReference type="InterPro" id="IPR001940">
    <property type="entry name" value="Peptidase_S1C"/>
</dbReference>
<evidence type="ECO:0000256" key="2">
    <source>
        <dbReference type="ARBA" id="ARBA00002610"/>
    </source>
</evidence>
<dbReference type="PRINTS" id="PR00834">
    <property type="entry name" value="PROTEASES2C"/>
</dbReference>
<comment type="similarity">
    <text evidence="4">Belongs to the peptidase S1C family.</text>
</comment>
<protein>
    <recommendedName>
        <fullName evidence="6">Probable periplasmic serine endoprotease DegP-like</fullName>
        <ecNumber evidence="5">3.4.21.107</ecNumber>
    </recommendedName>
    <alternativeName>
        <fullName evidence="14">Protease Do</fullName>
    </alternativeName>
</protein>
<dbReference type="SUPFAM" id="SSF50494">
    <property type="entry name" value="Trypsin-like serine proteases"/>
    <property type="match status" value="1"/>
</dbReference>
<dbReference type="PANTHER" id="PTHR22939:SF130">
    <property type="entry name" value="PERIPLASMIC SERINE ENDOPROTEASE DEGP-LIKE-RELATED"/>
    <property type="match status" value="1"/>
</dbReference>
<dbReference type="PANTHER" id="PTHR22939">
    <property type="entry name" value="SERINE PROTEASE FAMILY S1C HTRA-RELATED"/>
    <property type="match status" value="1"/>
</dbReference>
<dbReference type="InterPro" id="IPR009003">
    <property type="entry name" value="Peptidase_S1_PA"/>
</dbReference>
<comment type="caution">
    <text evidence="17">The sequence shown here is derived from an EMBL/GenBank/DDBJ whole genome shotgun (WGS) entry which is preliminary data.</text>
</comment>
<gene>
    <name evidence="17" type="ORF">JF535_09995</name>
</gene>
<evidence type="ECO:0000256" key="8">
    <source>
        <dbReference type="ARBA" id="ARBA00022729"/>
    </source>
</evidence>
<evidence type="ECO:0000313" key="17">
    <source>
        <dbReference type="EMBL" id="MBN8431181.1"/>
    </source>
</evidence>
<evidence type="ECO:0000256" key="6">
    <source>
        <dbReference type="ARBA" id="ARBA00013958"/>
    </source>
</evidence>
<dbReference type="NCBIfam" id="TIGR02037">
    <property type="entry name" value="degP_htrA_DO"/>
    <property type="match status" value="1"/>
</dbReference>
<evidence type="ECO:0000256" key="11">
    <source>
        <dbReference type="ARBA" id="ARBA00022801"/>
    </source>
</evidence>
<reference evidence="17 18" key="1">
    <citation type="submission" date="2020-12" db="EMBL/GenBank/DDBJ databases">
        <title>Oil enriched cultivation method for isolating marine PHA-producing bacteria.</title>
        <authorList>
            <person name="Zheng W."/>
            <person name="Yu S."/>
            <person name="Huang Y."/>
        </authorList>
    </citation>
    <scope>NUCLEOTIDE SEQUENCE [LARGE SCALE GENOMIC DNA]</scope>
    <source>
        <strain evidence="17 18">SN0-2</strain>
    </source>
</reference>
<dbReference type="EMBL" id="JAEKJR010000002">
    <property type="protein sequence ID" value="MBN8431181.1"/>
    <property type="molecule type" value="Genomic_DNA"/>
</dbReference>
<evidence type="ECO:0000256" key="13">
    <source>
        <dbReference type="ARBA" id="ARBA00023016"/>
    </source>
</evidence>
<evidence type="ECO:0000259" key="16">
    <source>
        <dbReference type="PROSITE" id="PS50106"/>
    </source>
</evidence>
<dbReference type="Gene3D" id="2.30.42.10">
    <property type="match status" value="2"/>
</dbReference>
<dbReference type="RefSeq" id="WP_207001717.1">
    <property type="nucleotide sequence ID" value="NZ_JAEKJR010000002.1"/>
</dbReference>
<evidence type="ECO:0000256" key="9">
    <source>
        <dbReference type="ARBA" id="ARBA00022737"/>
    </source>
</evidence>
<keyword evidence="12" id="KW-0720">Serine protease</keyword>
<dbReference type="InterPro" id="IPR036034">
    <property type="entry name" value="PDZ_sf"/>
</dbReference>
<accession>A0ABS3E784</accession>
<feature type="signal peptide" evidence="15">
    <location>
        <begin position="1"/>
        <end position="27"/>
    </location>
</feature>
<keyword evidence="10" id="KW-0574">Periplasm</keyword>
<dbReference type="Pfam" id="PF13365">
    <property type="entry name" value="Trypsin_2"/>
    <property type="match status" value="1"/>
</dbReference>
<dbReference type="InterPro" id="IPR011782">
    <property type="entry name" value="Pept_S1C_Do"/>
</dbReference>
<evidence type="ECO:0000256" key="4">
    <source>
        <dbReference type="ARBA" id="ARBA00010541"/>
    </source>
</evidence>
<evidence type="ECO:0000256" key="10">
    <source>
        <dbReference type="ARBA" id="ARBA00022764"/>
    </source>
</evidence>
<dbReference type="CDD" id="cd10839">
    <property type="entry name" value="cpPDZ1_DegP-like"/>
    <property type="match status" value="1"/>
</dbReference>
<evidence type="ECO:0000256" key="3">
    <source>
        <dbReference type="ARBA" id="ARBA00004418"/>
    </source>
</evidence>
<comment type="function">
    <text evidence="2">Might be efficient in the degradation of transiently denatured and unfolded proteins which accumulate in the periplasm following stress conditions.</text>
</comment>
<dbReference type="InterPro" id="IPR001478">
    <property type="entry name" value="PDZ"/>
</dbReference>
<feature type="chain" id="PRO_5045952869" description="Probable periplasmic serine endoprotease DegP-like" evidence="15">
    <location>
        <begin position="28"/>
        <end position="471"/>
    </location>
</feature>
<dbReference type="Proteomes" id="UP000664293">
    <property type="component" value="Unassembled WGS sequence"/>
</dbReference>
<dbReference type="SMART" id="SM00228">
    <property type="entry name" value="PDZ"/>
    <property type="match status" value="2"/>
</dbReference>
<keyword evidence="7" id="KW-0645">Protease</keyword>
<evidence type="ECO:0000256" key="7">
    <source>
        <dbReference type="ARBA" id="ARBA00022670"/>
    </source>
</evidence>
<organism evidence="17 18">
    <name type="scientific">Microbulbifer salipaludis</name>
    <dbReference type="NCBI Taxonomy" id="187980"/>
    <lineage>
        <taxon>Bacteria</taxon>
        <taxon>Pseudomonadati</taxon>
        <taxon>Pseudomonadota</taxon>
        <taxon>Gammaproteobacteria</taxon>
        <taxon>Cellvibrionales</taxon>
        <taxon>Microbulbiferaceae</taxon>
        <taxon>Microbulbifer</taxon>
    </lineage>
</organism>
<comment type="subcellular location">
    <subcellularLocation>
        <location evidence="3">Periplasm</location>
    </subcellularLocation>
</comment>
<keyword evidence="9" id="KW-0677">Repeat</keyword>
<dbReference type="Pfam" id="PF00595">
    <property type="entry name" value="PDZ"/>
    <property type="match status" value="1"/>
</dbReference>
<comment type="catalytic activity">
    <reaction evidence="1">
        <text>Acts on substrates that are at least partially unfolded. The cleavage site P1 residue is normally between a pair of hydrophobic residues, such as Val-|-Val.</text>
        <dbReference type="EC" id="3.4.21.107"/>
    </reaction>
</comment>
<feature type="domain" description="PDZ" evidence="16">
    <location>
        <begin position="256"/>
        <end position="320"/>
    </location>
</feature>
<dbReference type="Gene3D" id="2.40.10.120">
    <property type="match status" value="1"/>
</dbReference>
<evidence type="ECO:0000256" key="5">
    <source>
        <dbReference type="ARBA" id="ARBA00013035"/>
    </source>
</evidence>
<dbReference type="Pfam" id="PF13180">
    <property type="entry name" value="PDZ_2"/>
    <property type="match status" value="1"/>
</dbReference>
<evidence type="ECO:0000256" key="14">
    <source>
        <dbReference type="ARBA" id="ARBA00032850"/>
    </source>
</evidence>
<keyword evidence="13" id="KW-0346">Stress response</keyword>
<keyword evidence="8 15" id="KW-0732">Signal</keyword>
<feature type="domain" description="PDZ" evidence="16">
    <location>
        <begin position="369"/>
        <end position="427"/>
    </location>
</feature>
<name>A0ABS3E784_9GAMM</name>
<dbReference type="PROSITE" id="PS50106">
    <property type="entry name" value="PDZ"/>
    <property type="match status" value="2"/>
</dbReference>
<evidence type="ECO:0000256" key="12">
    <source>
        <dbReference type="ARBA" id="ARBA00022825"/>
    </source>
</evidence>
<keyword evidence="18" id="KW-1185">Reference proteome</keyword>
<sequence length="471" mass="50360">MVARYSQFLLALCYLVSLSLVSTAAHARGLPELTDLIKQNSPAVVKINTVERSRVSRNSVPPRYQQDIPDIFRHLLEPRERQQRPVASMGSGFIISKDGYVVTNNHVVDGADEVLVTLTDRREYEAKVVGTDPRSDLALLKVDADDLPSVRWGDSERMEVGEWVVAIGSPFGLDYSASAGIVSAMGRSIPNESRENYVPFIQTDVAINPGNSGGPLFNLDGEVVGINSQIYTRSGGSIGLSFAIPASLAQDVVAQLMEKGRVDRGWLGVGIQDVDRKLATAMGLGKPSGALVGQLEAGSPADKAGIKVGDIITRFNGQKINMSGDLPHVVGQTRPGTEVPVLLMREGNQEKLKVRVGALPGDDGGQQASVAPQSSDVGGRLGLVVDEIPDGLKQRLGVESGVIVKQVVPGKAGANAGLRSGDIIAQLGFDQVESLADYQKIAKKLPKGELLPIRFFRGGQPTFRTIQIEED</sequence>